<comment type="caution">
    <text evidence="1">The sequence shown here is derived from an EMBL/GenBank/DDBJ whole genome shotgun (WGS) entry which is preliminary data.</text>
</comment>
<name>A0A834SF64_9FABA</name>
<sequence length="63" mass="7291">MDSFDQQESRHEMDSLDLKQLLIKGFADISAKFDDNRAEEDKLINALKGEIESCFSSLNKRIR</sequence>
<organism evidence="1 2">
    <name type="scientific">Senna tora</name>
    <dbReference type="NCBI Taxonomy" id="362788"/>
    <lineage>
        <taxon>Eukaryota</taxon>
        <taxon>Viridiplantae</taxon>
        <taxon>Streptophyta</taxon>
        <taxon>Embryophyta</taxon>
        <taxon>Tracheophyta</taxon>
        <taxon>Spermatophyta</taxon>
        <taxon>Magnoliopsida</taxon>
        <taxon>eudicotyledons</taxon>
        <taxon>Gunneridae</taxon>
        <taxon>Pentapetalae</taxon>
        <taxon>rosids</taxon>
        <taxon>fabids</taxon>
        <taxon>Fabales</taxon>
        <taxon>Fabaceae</taxon>
        <taxon>Caesalpinioideae</taxon>
        <taxon>Cassia clade</taxon>
        <taxon>Senna</taxon>
    </lineage>
</organism>
<accession>A0A834SF64</accession>
<reference evidence="1" key="1">
    <citation type="submission" date="2020-09" db="EMBL/GenBank/DDBJ databases">
        <title>Genome-Enabled Discovery of Anthraquinone Biosynthesis in Senna tora.</title>
        <authorList>
            <person name="Kang S.-H."/>
            <person name="Pandey R.P."/>
            <person name="Lee C.-M."/>
            <person name="Sim J.-S."/>
            <person name="Jeong J.-T."/>
            <person name="Choi B.-S."/>
            <person name="Jung M."/>
            <person name="Ginzburg D."/>
            <person name="Zhao K."/>
            <person name="Won S.Y."/>
            <person name="Oh T.-J."/>
            <person name="Yu Y."/>
            <person name="Kim N.-H."/>
            <person name="Lee O.R."/>
            <person name="Lee T.-H."/>
            <person name="Bashyal P."/>
            <person name="Kim T.-S."/>
            <person name="Lee W.-H."/>
            <person name="Kawkins C."/>
            <person name="Kim C.-K."/>
            <person name="Kim J.S."/>
            <person name="Ahn B.O."/>
            <person name="Rhee S.Y."/>
            <person name="Sohng J.K."/>
        </authorList>
    </citation>
    <scope>NUCLEOTIDE SEQUENCE</scope>
    <source>
        <tissue evidence="1">Leaf</tissue>
    </source>
</reference>
<keyword evidence="2" id="KW-1185">Reference proteome</keyword>
<gene>
    <name evidence="1" type="ORF">G2W53_040349</name>
</gene>
<proteinExistence type="predicted"/>
<evidence type="ECO:0000313" key="2">
    <source>
        <dbReference type="Proteomes" id="UP000634136"/>
    </source>
</evidence>
<dbReference type="EMBL" id="JAAIUW010000013">
    <property type="protein sequence ID" value="KAF7801238.1"/>
    <property type="molecule type" value="Genomic_DNA"/>
</dbReference>
<dbReference type="AlphaFoldDB" id="A0A834SF64"/>
<evidence type="ECO:0000313" key="1">
    <source>
        <dbReference type="EMBL" id="KAF7801238.1"/>
    </source>
</evidence>
<dbReference type="Proteomes" id="UP000634136">
    <property type="component" value="Unassembled WGS sequence"/>
</dbReference>
<protein>
    <submittedName>
        <fullName evidence="1">Uncharacterized protein</fullName>
    </submittedName>
</protein>